<evidence type="ECO:0000313" key="2">
    <source>
        <dbReference type="EMBL" id="GIX85809.1"/>
    </source>
</evidence>
<reference evidence="2 3" key="1">
    <citation type="submission" date="2021-06" db="EMBL/GenBank/DDBJ databases">
        <title>Caerostris extrusa draft genome.</title>
        <authorList>
            <person name="Kono N."/>
            <person name="Arakawa K."/>
        </authorList>
    </citation>
    <scope>NUCLEOTIDE SEQUENCE [LARGE SCALE GENOMIC DNA]</scope>
</reference>
<protein>
    <submittedName>
        <fullName evidence="2">Uncharacterized protein</fullName>
    </submittedName>
</protein>
<dbReference type="AlphaFoldDB" id="A0AAV4NLY9"/>
<feature type="region of interest" description="Disordered" evidence="1">
    <location>
        <begin position="32"/>
        <end position="51"/>
    </location>
</feature>
<evidence type="ECO:0000256" key="1">
    <source>
        <dbReference type="SAM" id="MobiDB-lite"/>
    </source>
</evidence>
<sequence length="108" mass="12481">MWIQCKRERVKVMPVSQLTNFVSVRKRSLPDHLPGSRVLPPGGGQPRKRGFSREELTERYDVIRRIDFFGRLGRHNSGETRNDSLFHNRLATLCLTRTRSTIGIGLSY</sequence>
<accession>A0AAV4NLY9</accession>
<gene>
    <name evidence="2" type="ORF">CEXT_132931</name>
</gene>
<evidence type="ECO:0000313" key="3">
    <source>
        <dbReference type="Proteomes" id="UP001054945"/>
    </source>
</evidence>
<dbReference type="Proteomes" id="UP001054945">
    <property type="component" value="Unassembled WGS sequence"/>
</dbReference>
<proteinExistence type="predicted"/>
<dbReference type="EMBL" id="BPLR01003543">
    <property type="protein sequence ID" value="GIX85809.1"/>
    <property type="molecule type" value="Genomic_DNA"/>
</dbReference>
<organism evidence="2 3">
    <name type="scientific">Caerostris extrusa</name>
    <name type="common">Bark spider</name>
    <name type="synonym">Caerostris bankana</name>
    <dbReference type="NCBI Taxonomy" id="172846"/>
    <lineage>
        <taxon>Eukaryota</taxon>
        <taxon>Metazoa</taxon>
        <taxon>Ecdysozoa</taxon>
        <taxon>Arthropoda</taxon>
        <taxon>Chelicerata</taxon>
        <taxon>Arachnida</taxon>
        <taxon>Araneae</taxon>
        <taxon>Araneomorphae</taxon>
        <taxon>Entelegynae</taxon>
        <taxon>Araneoidea</taxon>
        <taxon>Araneidae</taxon>
        <taxon>Caerostris</taxon>
    </lineage>
</organism>
<keyword evidence="3" id="KW-1185">Reference proteome</keyword>
<name>A0AAV4NLY9_CAEEX</name>
<comment type="caution">
    <text evidence="2">The sequence shown here is derived from an EMBL/GenBank/DDBJ whole genome shotgun (WGS) entry which is preliminary data.</text>
</comment>